<dbReference type="InterPro" id="IPR036388">
    <property type="entry name" value="WH-like_DNA-bd_sf"/>
</dbReference>
<dbReference type="GO" id="GO:0006355">
    <property type="term" value="P:regulation of DNA-templated transcription"/>
    <property type="evidence" value="ECO:0007669"/>
    <property type="project" value="InterPro"/>
</dbReference>
<keyword evidence="2" id="KW-0805">Transcription regulation</keyword>
<dbReference type="PANTHER" id="PTHR35807">
    <property type="entry name" value="TRANSCRIPTIONAL REGULATOR REDD-RELATED"/>
    <property type="match status" value="1"/>
</dbReference>
<organism evidence="7 8">
    <name type="scientific">Actinoplanes italicus</name>
    <dbReference type="NCBI Taxonomy" id="113567"/>
    <lineage>
        <taxon>Bacteria</taxon>
        <taxon>Bacillati</taxon>
        <taxon>Actinomycetota</taxon>
        <taxon>Actinomycetes</taxon>
        <taxon>Micromonosporales</taxon>
        <taxon>Micromonosporaceae</taxon>
        <taxon>Actinoplanes</taxon>
    </lineage>
</organism>
<feature type="DNA-binding region" description="OmpR/PhoB-type" evidence="5">
    <location>
        <begin position="1"/>
        <end position="97"/>
    </location>
</feature>
<dbReference type="InterPro" id="IPR011990">
    <property type="entry name" value="TPR-like_helical_dom_sf"/>
</dbReference>
<keyword evidence="3 5" id="KW-0238">DNA-binding</keyword>
<dbReference type="GO" id="GO:0000160">
    <property type="term" value="P:phosphorelay signal transduction system"/>
    <property type="evidence" value="ECO:0007669"/>
    <property type="project" value="InterPro"/>
</dbReference>
<dbReference type="InterPro" id="IPR001867">
    <property type="entry name" value="OmpR/PhoB-type_DNA-bd"/>
</dbReference>
<reference evidence="7 8" key="1">
    <citation type="submission" date="2018-03" db="EMBL/GenBank/DDBJ databases">
        <title>Genomic Encyclopedia of Archaeal and Bacterial Type Strains, Phase II (KMG-II): from individual species to whole genera.</title>
        <authorList>
            <person name="Goeker M."/>
        </authorList>
    </citation>
    <scope>NUCLEOTIDE SEQUENCE [LARGE SCALE GENOMIC DNA]</scope>
    <source>
        <strain evidence="7 8">DSM 43146</strain>
    </source>
</reference>
<dbReference type="SUPFAM" id="SSF48452">
    <property type="entry name" value="TPR-like"/>
    <property type="match status" value="1"/>
</dbReference>
<evidence type="ECO:0000256" key="2">
    <source>
        <dbReference type="ARBA" id="ARBA00023015"/>
    </source>
</evidence>
<dbReference type="Gene3D" id="1.25.40.10">
    <property type="entry name" value="Tetratricopeptide repeat domain"/>
    <property type="match status" value="1"/>
</dbReference>
<dbReference type="GO" id="GO:0003677">
    <property type="term" value="F:DNA binding"/>
    <property type="evidence" value="ECO:0007669"/>
    <property type="project" value="UniProtKB-UniRule"/>
</dbReference>
<dbReference type="RefSeq" id="WP_106330244.1">
    <property type="nucleotide sequence ID" value="NZ_BOMO01000164.1"/>
</dbReference>
<accession>A0A2T0JTH6</accession>
<comment type="caution">
    <text evidence="7">The sequence shown here is derived from an EMBL/GenBank/DDBJ whole genome shotgun (WGS) entry which is preliminary data.</text>
</comment>
<comment type="similarity">
    <text evidence="1">Belongs to the AfsR/DnrI/RedD regulatory family.</text>
</comment>
<evidence type="ECO:0000256" key="5">
    <source>
        <dbReference type="PROSITE-ProRule" id="PRU01091"/>
    </source>
</evidence>
<dbReference type="SMART" id="SM01043">
    <property type="entry name" value="BTAD"/>
    <property type="match status" value="1"/>
</dbReference>
<dbReference type="PROSITE" id="PS51755">
    <property type="entry name" value="OMPR_PHOB"/>
    <property type="match status" value="1"/>
</dbReference>
<evidence type="ECO:0000256" key="3">
    <source>
        <dbReference type="ARBA" id="ARBA00023125"/>
    </source>
</evidence>
<dbReference type="Gene3D" id="1.10.10.10">
    <property type="entry name" value="Winged helix-like DNA-binding domain superfamily/Winged helix DNA-binding domain"/>
    <property type="match status" value="1"/>
</dbReference>
<proteinExistence type="inferred from homology"/>
<sequence>MTVAVTLLGPLRMTAGGQEVRLGGQGRRAVVAMLALRPGSVVSVGSLVDALWDETPPMTAVTKLQGHICGLRRELNRLTPGAGAAIATVAPGYLMCDDLVTTDLAEFEVLAARGSREPDPGSRATVLEKALRLWYGHACSDVRSSRVAAAAATLDERRARIRENLADARLGLGDVEPALDDMHQLVLEQPFREHAWEMIMRCHIARGDSAAALATYHRVVRLLGAELGATPGRRLRSLAAGVGAPVVPDLPLAAR</sequence>
<dbReference type="Pfam" id="PF03704">
    <property type="entry name" value="BTAD"/>
    <property type="match status" value="1"/>
</dbReference>
<protein>
    <submittedName>
        <fullName evidence="7">DNA-binding SARP family transcriptional activator</fullName>
    </submittedName>
</protein>
<evidence type="ECO:0000313" key="7">
    <source>
        <dbReference type="EMBL" id="PRX10958.1"/>
    </source>
</evidence>
<gene>
    <name evidence="7" type="ORF">CLV67_13216</name>
</gene>
<dbReference type="Proteomes" id="UP000239415">
    <property type="component" value="Unassembled WGS sequence"/>
</dbReference>
<keyword evidence="8" id="KW-1185">Reference proteome</keyword>
<evidence type="ECO:0000256" key="1">
    <source>
        <dbReference type="ARBA" id="ARBA00005820"/>
    </source>
</evidence>
<dbReference type="InterPro" id="IPR016032">
    <property type="entry name" value="Sig_transdc_resp-reg_C-effctor"/>
</dbReference>
<feature type="domain" description="OmpR/PhoB-type" evidence="6">
    <location>
        <begin position="1"/>
        <end position="97"/>
    </location>
</feature>
<evidence type="ECO:0000256" key="4">
    <source>
        <dbReference type="ARBA" id="ARBA00023163"/>
    </source>
</evidence>
<evidence type="ECO:0000259" key="6">
    <source>
        <dbReference type="PROSITE" id="PS51755"/>
    </source>
</evidence>
<evidence type="ECO:0000313" key="8">
    <source>
        <dbReference type="Proteomes" id="UP000239415"/>
    </source>
</evidence>
<dbReference type="SMART" id="SM00862">
    <property type="entry name" value="Trans_reg_C"/>
    <property type="match status" value="1"/>
</dbReference>
<dbReference type="Pfam" id="PF00486">
    <property type="entry name" value="Trans_reg_C"/>
    <property type="match status" value="1"/>
</dbReference>
<dbReference type="AlphaFoldDB" id="A0A2T0JTH6"/>
<dbReference type="SUPFAM" id="SSF46894">
    <property type="entry name" value="C-terminal effector domain of the bipartite response regulators"/>
    <property type="match status" value="1"/>
</dbReference>
<dbReference type="InterPro" id="IPR051677">
    <property type="entry name" value="AfsR-DnrI-RedD_regulator"/>
</dbReference>
<dbReference type="InterPro" id="IPR005158">
    <property type="entry name" value="BTAD"/>
</dbReference>
<name>A0A2T0JTH6_9ACTN</name>
<keyword evidence="4" id="KW-0804">Transcription</keyword>
<dbReference type="EMBL" id="PVMZ01000032">
    <property type="protein sequence ID" value="PRX10958.1"/>
    <property type="molecule type" value="Genomic_DNA"/>
</dbReference>
<dbReference type="PANTHER" id="PTHR35807:SF1">
    <property type="entry name" value="TRANSCRIPTIONAL REGULATOR REDD"/>
    <property type="match status" value="1"/>
</dbReference>
<dbReference type="OrthoDB" id="4336084at2"/>